<comment type="caution">
    <text evidence="1">The sequence shown here is derived from an EMBL/GenBank/DDBJ whole genome shotgun (WGS) entry which is preliminary data.</text>
</comment>
<name>A0AAE0Y475_9GAST</name>
<dbReference type="Proteomes" id="UP001283361">
    <property type="component" value="Unassembled WGS sequence"/>
</dbReference>
<keyword evidence="2" id="KW-1185">Reference proteome</keyword>
<organism evidence="1 2">
    <name type="scientific">Elysia crispata</name>
    <name type="common">lettuce slug</name>
    <dbReference type="NCBI Taxonomy" id="231223"/>
    <lineage>
        <taxon>Eukaryota</taxon>
        <taxon>Metazoa</taxon>
        <taxon>Spiralia</taxon>
        <taxon>Lophotrochozoa</taxon>
        <taxon>Mollusca</taxon>
        <taxon>Gastropoda</taxon>
        <taxon>Heterobranchia</taxon>
        <taxon>Euthyneura</taxon>
        <taxon>Panpulmonata</taxon>
        <taxon>Sacoglossa</taxon>
        <taxon>Placobranchoidea</taxon>
        <taxon>Plakobranchidae</taxon>
        <taxon>Elysia</taxon>
    </lineage>
</organism>
<sequence>MYCEPNLATRPSLTPELQSVLGQTLKRKICGLLTPTTLQVQANQRASAPTRHVKLPAREPLTHAPTRLTAARCSPRLSLHCRERCDVSSFYGASRLPSTPRNLPGRRAYGNC</sequence>
<evidence type="ECO:0000313" key="1">
    <source>
        <dbReference type="EMBL" id="KAK3732445.1"/>
    </source>
</evidence>
<protein>
    <submittedName>
        <fullName evidence="1">Uncharacterized protein</fullName>
    </submittedName>
</protein>
<evidence type="ECO:0000313" key="2">
    <source>
        <dbReference type="Proteomes" id="UP001283361"/>
    </source>
</evidence>
<accession>A0AAE0Y475</accession>
<dbReference type="AlphaFoldDB" id="A0AAE0Y475"/>
<gene>
    <name evidence="1" type="ORF">RRG08_037449</name>
</gene>
<proteinExistence type="predicted"/>
<reference evidence="1" key="1">
    <citation type="journal article" date="2023" name="G3 (Bethesda)">
        <title>A reference genome for the long-term kleptoplast-retaining sea slug Elysia crispata morphotype clarki.</title>
        <authorList>
            <person name="Eastman K.E."/>
            <person name="Pendleton A.L."/>
            <person name="Shaikh M.A."/>
            <person name="Suttiyut T."/>
            <person name="Ogas R."/>
            <person name="Tomko P."/>
            <person name="Gavelis G."/>
            <person name="Widhalm J.R."/>
            <person name="Wisecaver J.H."/>
        </authorList>
    </citation>
    <scope>NUCLEOTIDE SEQUENCE</scope>
    <source>
        <strain evidence="1">ECLA1</strain>
    </source>
</reference>
<dbReference type="EMBL" id="JAWDGP010006959">
    <property type="protein sequence ID" value="KAK3732445.1"/>
    <property type="molecule type" value="Genomic_DNA"/>
</dbReference>